<evidence type="ECO:0008006" key="3">
    <source>
        <dbReference type="Google" id="ProtNLM"/>
    </source>
</evidence>
<keyword evidence="2" id="KW-1185">Reference proteome</keyword>
<evidence type="ECO:0000313" key="1">
    <source>
        <dbReference type="EMBL" id="PIL19705.1"/>
    </source>
</evidence>
<name>A0A2G8RDQ8_9RHOB</name>
<sequence length="90" mass="10437">MRDLLDALEQDHGLMELSRNERDILLAFHANAIKDPKRGVLGTTDRVRVHPTVQHMSQPTFHRTLKRLVNRGFVRHAEDLPNGTYRLEDV</sequence>
<dbReference type="RefSeq" id="WP_245875673.1">
    <property type="nucleotide sequence ID" value="NZ_AWWI01000090.1"/>
</dbReference>
<dbReference type="Proteomes" id="UP000231259">
    <property type="component" value="Unassembled WGS sequence"/>
</dbReference>
<accession>A0A2G8RDQ8</accession>
<dbReference type="EMBL" id="AWWI01000090">
    <property type="protein sequence ID" value="PIL19705.1"/>
    <property type="molecule type" value="Genomic_DNA"/>
</dbReference>
<reference evidence="1 2" key="1">
    <citation type="submission" date="2013-09" db="EMBL/GenBank/DDBJ databases">
        <title>Genome sequencing of Phaeobacter antarcticus sp. nov. SM1211.</title>
        <authorList>
            <person name="Zhang X.-Y."/>
            <person name="Liu C."/>
            <person name="Chen X.-L."/>
            <person name="Xie B.-B."/>
            <person name="Qin Q.-L."/>
            <person name="Rong J.-C."/>
            <person name="Zhang Y.-Z."/>
        </authorList>
    </citation>
    <scope>NUCLEOTIDE SEQUENCE [LARGE SCALE GENOMIC DNA]</scope>
    <source>
        <strain evidence="1 2">SM1211</strain>
    </source>
</reference>
<gene>
    <name evidence="1" type="ORF">P775_13140</name>
</gene>
<protein>
    <recommendedName>
        <fullName evidence="3">MarR family transcriptional regulator</fullName>
    </recommendedName>
</protein>
<comment type="caution">
    <text evidence="1">The sequence shown here is derived from an EMBL/GenBank/DDBJ whole genome shotgun (WGS) entry which is preliminary data.</text>
</comment>
<proteinExistence type="predicted"/>
<dbReference type="AlphaFoldDB" id="A0A2G8RDQ8"/>
<organism evidence="1 2">
    <name type="scientific">Puniceibacterium antarcticum</name>
    <dbReference type="NCBI Taxonomy" id="1206336"/>
    <lineage>
        <taxon>Bacteria</taxon>
        <taxon>Pseudomonadati</taxon>
        <taxon>Pseudomonadota</taxon>
        <taxon>Alphaproteobacteria</taxon>
        <taxon>Rhodobacterales</taxon>
        <taxon>Paracoccaceae</taxon>
        <taxon>Puniceibacterium</taxon>
    </lineage>
</organism>
<evidence type="ECO:0000313" key="2">
    <source>
        <dbReference type="Proteomes" id="UP000231259"/>
    </source>
</evidence>